<sequence>MKFSDKLTLSSTAVIAILFSTGATFMMVQNHEHLLQSYISRNMQTHDLESFSLESKLTQDATSNLTSFGSDEKAMRNRSIYYLQQVASHMNQPQTVYALLDSEHTLLYTTGEKRLFEKHSLNKAQTYRIVNDNDSRIMLVSSQITAGRFTYLLESGYDITSCFQERDRQFQTFFLTLLCVLLFSFLLLKRLSVYLSGPILKLHEASRRIASGHYEERTSIQSDDEIGELSRSFDEMAEATQKTIHQLEVNLAQREDFMSNFAHEIKTPMTAILGFADTLRTYDCDVETRKKCADYIYTEGKRLETLSYTLMDLLSLSGRKIQLQPVLISALVKQLKQYYEAVSTAGSLRFACAACTVYAKEELLFTALRNLIDNAIKATNGDQKILLKGELCEKGYRMSVTDHGIGMRQEDIEQASQPFYMADKSRARKQGGAGLGLTIVKRICDLHGSPLQITSKLHEGTVVTILLEVADHEN</sequence>
<dbReference type="SMART" id="SM00388">
    <property type="entry name" value="HisKA"/>
    <property type="match status" value="1"/>
</dbReference>
<dbReference type="InterPro" id="IPR005467">
    <property type="entry name" value="His_kinase_dom"/>
</dbReference>
<dbReference type="InterPro" id="IPR003660">
    <property type="entry name" value="HAMP_dom"/>
</dbReference>
<reference evidence="16 17" key="1">
    <citation type="submission" date="2018-08" db="EMBL/GenBank/DDBJ databases">
        <title>A genome reference for cultivated species of the human gut microbiota.</title>
        <authorList>
            <person name="Zou Y."/>
            <person name="Xue W."/>
            <person name="Luo G."/>
        </authorList>
    </citation>
    <scope>NUCLEOTIDE SEQUENCE [LARGE SCALE GENOMIC DNA]</scope>
    <source>
        <strain evidence="16 17">OF01-2LB</strain>
    </source>
</reference>
<comment type="catalytic activity">
    <reaction evidence="1">
        <text>ATP + protein L-histidine = ADP + protein N-phospho-L-histidine.</text>
        <dbReference type="EC" id="2.7.13.3"/>
    </reaction>
</comment>
<feature type="domain" description="Histidine kinase" evidence="14">
    <location>
        <begin position="260"/>
        <end position="471"/>
    </location>
</feature>
<gene>
    <name evidence="16" type="ORF">DXA38_12520</name>
</gene>
<evidence type="ECO:0000256" key="4">
    <source>
        <dbReference type="ARBA" id="ARBA00022475"/>
    </source>
</evidence>
<dbReference type="Gene3D" id="3.30.565.10">
    <property type="entry name" value="Histidine kinase-like ATPase, C-terminal domain"/>
    <property type="match status" value="1"/>
</dbReference>
<dbReference type="InterPro" id="IPR050398">
    <property type="entry name" value="HssS/ArlS-like"/>
</dbReference>
<evidence type="ECO:0000256" key="5">
    <source>
        <dbReference type="ARBA" id="ARBA00022553"/>
    </source>
</evidence>
<dbReference type="InterPro" id="IPR036097">
    <property type="entry name" value="HisK_dim/P_sf"/>
</dbReference>
<keyword evidence="5" id="KW-0597">Phosphoprotein</keyword>
<evidence type="ECO:0000256" key="3">
    <source>
        <dbReference type="ARBA" id="ARBA00012438"/>
    </source>
</evidence>
<proteinExistence type="predicted"/>
<evidence type="ECO:0000256" key="12">
    <source>
        <dbReference type="ARBA" id="ARBA00023012"/>
    </source>
</evidence>
<evidence type="ECO:0000256" key="8">
    <source>
        <dbReference type="ARBA" id="ARBA00022741"/>
    </source>
</evidence>
<dbReference type="CDD" id="cd06225">
    <property type="entry name" value="HAMP"/>
    <property type="match status" value="1"/>
</dbReference>
<evidence type="ECO:0000259" key="15">
    <source>
        <dbReference type="PROSITE" id="PS50885"/>
    </source>
</evidence>
<dbReference type="EC" id="2.7.13.3" evidence="3"/>
<dbReference type="GO" id="GO:0005524">
    <property type="term" value="F:ATP binding"/>
    <property type="evidence" value="ECO:0007669"/>
    <property type="project" value="UniProtKB-KW"/>
</dbReference>
<keyword evidence="7" id="KW-0812">Transmembrane</keyword>
<dbReference type="InterPro" id="IPR004358">
    <property type="entry name" value="Sig_transdc_His_kin-like_C"/>
</dbReference>
<keyword evidence="4" id="KW-1003">Cell membrane</keyword>
<dbReference type="Gene3D" id="1.10.287.130">
    <property type="match status" value="1"/>
</dbReference>
<evidence type="ECO:0000256" key="7">
    <source>
        <dbReference type="ARBA" id="ARBA00022692"/>
    </source>
</evidence>
<keyword evidence="10" id="KW-0067">ATP-binding</keyword>
<comment type="caution">
    <text evidence="16">The sequence shown here is derived from an EMBL/GenBank/DDBJ whole genome shotgun (WGS) entry which is preliminary data.</text>
</comment>
<keyword evidence="6" id="KW-0808">Transferase</keyword>
<dbReference type="PROSITE" id="PS50885">
    <property type="entry name" value="HAMP"/>
    <property type="match status" value="1"/>
</dbReference>
<dbReference type="SUPFAM" id="SSF55874">
    <property type="entry name" value="ATPase domain of HSP90 chaperone/DNA topoisomerase II/histidine kinase"/>
    <property type="match status" value="1"/>
</dbReference>
<accession>A0A3E2VV78</accession>
<evidence type="ECO:0000256" key="6">
    <source>
        <dbReference type="ARBA" id="ARBA00022679"/>
    </source>
</evidence>
<evidence type="ECO:0000256" key="2">
    <source>
        <dbReference type="ARBA" id="ARBA00004651"/>
    </source>
</evidence>
<dbReference type="SUPFAM" id="SSF47384">
    <property type="entry name" value="Homodimeric domain of signal transducing histidine kinase"/>
    <property type="match status" value="1"/>
</dbReference>
<keyword evidence="13" id="KW-0472">Membrane</keyword>
<dbReference type="SMART" id="SM00304">
    <property type="entry name" value="HAMP"/>
    <property type="match status" value="1"/>
</dbReference>
<dbReference type="Gene3D" id="6.10.340.10">
    <property type="match status" value="1"/>
</dbReference>
<feature type="domain" description="HAMP" evidence="15">
    <location>
        <begin position="193"/>
        <end position="245"/>
    </location>
</feature>
<dbReference type="EMBL" id="QVEV01000018">
    <property type="protein sequence ID" value="RGC14702.1"/>
    <property type="molecule type" value="Genomic_DNA"/>
</dbReference>
<dbReference type="GO" id="GO:0000155">
    <property type="term" value="F:phosphorelay sensor kinase activity"/>
    <property type="evidence" value="ECO:0007669"/>
    <property type="project" value="InterPro"/>
</dbReference>
<dbReference type="RefSeq" id="WP_117443467.1">
    <property type="nucleotide sequence ID" value="NZ_JAKNHC010000048.1"/>
</dbReference>
<dbReference type="AlphaFoldDB" id="A0A3E2VV78"/>
<dbReference type="SMART" id="SM00387">
    <property type="entry name" value="HATPase_c"/>
    <property type="match status" value="1"/>
</dbReference>
<protein>
    <recommendedName>
        <fullName evidence="3">histidine kinase</fullName>
        <ecNumber evidence="3">2.7.13.3</ecNumber>
    </recommendedName>
</protein>
<dbReference type="Pfam" id="PF02518">
    <property type="entry name" value="HATPase_c"/>
    <property type="match status" value="1"/>
</dbReference>
<organism evidence="16 17">
    <name type="scientific">Clostridium innocuum</name>
    <dbReference type="NCBI Taxonomy" id="1522"/>
    <lineage>
        <taxon>Bacteria</taxon>
        <taxon>Bacillati</taxon>
        <taxon>Bacillota</taxon>
        <taxon>Clostridia</taxon>
        <taxon>Eubacteriales</taxon>
        <taxon>Clostridiaceae</taxon>
        <taxon>Clostridium</taxon>
    </lineage>
</organism>
<dbReference type="OrthoDB" id="9786919at2"/>
<dbReference type="InterPro" id="IPR003594">
    <property type="entry name" value="HATPase_dom"/>
</dbReference>
<evidence type="ECO:0000256" key="9">
    <source>
        <dbReference type="ARBA" id="ARBA00022777"/>
    </source>
</evidence>
<evidence type="ECO:0000256" key="1">
    <source>
        <dbReference type="ARBA" id="ARBA00000085"/>
    </source>
</evidence>
<dbReference type="PROSITE" id="PS50109">
    <property type="entry name" value="HIS_KIN"/>
    <property type="match status" value="1"/>
</dbReference>
<dbReference type="PRINTS" id="PR00344">
    <property type="entry name" value="BCTRLSENSOR"/>
</dbReference>
<keyword evidence="9 16" id="KW-0418">Kinase</keyword>
<dbReference type="CDD" id="cd00082">
    <property type="entry name" value="HisKA"/>
    <property type="match status" value="1"/>
</dbReference>
<dbReference type="InterPro" id="IPR003661">
    <property type="entry name" value="HisK_dim/P_dom"/>
</dbReference>
<dbReference type="Proteomes" id="UP000260025">
    <property type="component" value="Unassembled WGS sequence"/>
</dbReference>
<dbReference type="PANTHER" id="PTHR45528:SF1">
    <property type="entry name" value="SENSOR HISTIDINE KINASE CPXA"/>
    <property type="match status" value="1"/>
</dbReference>
<dbReference type="Pfam" id="PF00512">
    <property type="entry name" value="HisKA"/>
    <property type="match status" value="1"/>
</dbReference>
<evidence type="ECO:0000256" key="10">
    <source>
        <dbReference type="ARBA" id="ARBA00022840"/>
    </source>
</evidence>
<dbReference type="SUPFAM" id="SSF158472">
    <property type="entry name" value="HAMP domain-like"/>
    <property type="match status" value="1"/>
</dbReference>
<evidence type="ECO:0000259" key="14">
    <source>
        <dbReference type="PROSITE" id="PS50109"/>
    </source>
</evidence>
<evidence type="ECO:0000256" key="13">
    <source>
        <dbReference type="ARBA" id="ARBA00023136"/>
    </source>
</evidence>
<name>A0A3E2VV78_CLOIN</name>
<keyword evidence="12" id="KW-0902">Two-component regulatory system</keyword>
<dbReference type="Pfam" id="PF00672">
    <property type="entry name" value="HAMP"/>
    <property type="match status" value="1"/>
</dbReference>
<evidence type="ECO:0000256" key="11">
    <source>
        <dbReference type="ARBA" id="ARBA00022989"/>
    </source>
</evidence>
<dbReference type="GO" id="GO:0005886">
    <property type="term" value="C:plasma membrane"/>
    <property type="evidence" value="ECO:0007669"/>
    <property type="project" value="UniProtKB-SubCell"/>
</dbReference>
<evidence type="ECO:0000313" key="17">
    <source>
        <dbReference type="Proteomes" id="UP000260025"/>
    </source>
</evidence>
<dbReference type="CDD" id="cd00075">
    <property type="entry name" value="HATPase"/>
    <property type="match status" value="1"/>
</dbReference>
<dbReference type="InterPro" id="IPR036890">
    <property type="entry name" value="HATPase_C_sf"/>
</dbReference>
<keyword evidence="8" id="KW-0547">Nucleotide-binding</keyword>
<comment type="subcellular location">
    <subcellularLocation>
        <location evidence="2">Cell membrane</location>
        <topology evidence="2">Multi-pass membrane protein</topology>
    </subcellularLocation>
</comment>
<keyword evidence="11" id="KW-1133">Transmembrane helix</keyword>
<evidence type="ECO:0000313" key="16">
    <source>
        <dbReference type="EMBL" id="RGC14702.1"/>
    </source>
</evidence>
<dbReference type="PANTHER" id="PTHR45528">
    <property type="entry name" value="SENSOR HISTIDINE KINASE CPXA"/>
    <property type="match status" value="1"/>
</dbReference>